<evidence type="ECO:0000313" key="4">
    <source>
        <dbReference type="Proteomes" id="UP001189429"/>
    </source>
</evidence>
<dbReference type="Proteomes" id="UP001189429">
    <property type="component" value="Unassembled WGS sequence"/>
</dbReference>
<keyword evidence="1" id="KW-0175">Coiled coil</keyword>
<keyword evidence="4" id="KW-1185">Reference proteome</keyword>
<name>A0ABN9QPW8_9DINO</name>
<proteinExistence type="predicted"/>
<feature type="non-terminal residue" evidence="3">
    <location>
        <position position="1"/>
    </location>
</feature>
<protein>
    <submittedName>
        <fullName evidence="3">Uncharacterized protein</fullName>
    </submittedName>
</protein>
<organism evidence="3 4">
    <name type="scientific">Prorocentrum cordatum</name>
    <dbReference type="NCBI Taxonomy" id="2364126"/>
    <lineage>
        <taxon>Eukaryota</taxon>
        <taxon>Sar</taxon>
        <taxon>Alveolata</taxon>
        <taxon>Dinophyceae</taxon>
        <taxon>Prorocentrales</taxon>
        <taxon>Prorocentraceae</taxon>
        <taxon>Prorocentrum</taxon>
    </lineage>
</organism>
<evidence type="ECO:0000313" key="3">
    <source>
        <dbReference type="EMBL" id="CAK0808234.1"/>
    </source>
</evidence>
<feature type="coiled-coil region" evidence="1">
    <location>
        <begin position="30"/>
        <end position="64"/>
    </location>
</feature>
<evidence type="ECO:0000256" key="2">
    <source>
        <dbReference type="SAM" id="MobiDB-lite"/>
    </source>
</evidence>
<reference evidence="3" key="1">
    <citation type="submission" date="2023-10" db="EMBL/GenBank/DDBJ databases">
        <authorList>
            <person name="Chen Y."/>
            <person name="Shah S."/>
            <person name="Dougan E. K."/>
            <person name="Thang M."/>
            <person name="Chan C."/>
        </authorList>
    </citation>
    <scope>NUCLEOTIDE SEQUENCE [LARGE SCALE GENOMIC DNA]</scope>
</reference>
<evidence type="ECO:0000256" key="1">
    <source>
        <dbReference type="SAM" id="Coils"/>
    </source>
</evidence>
<feature type="region of interest" description="Disordered" evidence="2">
    <location>
        <begin position="79"/>
        <end position="106"/>
    </location>
</feature>
<feature type="non-terminal residue" evidence="3">
    <location>
        <position position="106"/>
    </location>
</feature>
<gene>
    <name evidence="3" type="ORF">PCOR1329_LOCUS13889</name>
</gene>
<accession>A0ABN9QPW8</accession>
<comment type="caution">
    <text evidence="3">The sequence shown here is derived from an EMBL/GenBank/DDBJ whole genome shotgun (WGS) entry which is preliminary data.</text>
</comment>
<dbReference type="EMBL" id="CAUYUJ010004121">
    <property type="protein sequence ID" value="CAK0808234.1"/>
    <property type="molecule type" value="Genomic_DNA"/>
</dbReference>
<sequence>DDAHMDGPSGVESNTVAMCTKALRALRSICDDKRQLALAARAELAQAEAERCKLRAKVDKLTEQLQWATEKLHVVKQLKTYSNAPRPRSRSPRAVPAAVAKLPSQE</sequence>